<dbReference type="AlphaFoldDB" id="A0A068TQL7"/>
<keyword evidence="1" id="KW-0472">Membrane</keyword>
<dbReference type="Gramene" id="CDO98189">
    <property type="protein sequence ID" value="CDO98189"/>
    <property type="gene ID" value="GSCOC_T00022203001"/>
</dbReference>
<protein>
    <submittedName>
        <fullName evidence="2">Uncharacterized protein</fullName>
    </submittedName>
</protein>
<evidence type="ECO:0000256" key="1">
    <source>
        <dbReference type="SAM" id="Phobius"/>
    </source>
</evidence>
<gene>
    <name evidence="2" type="ORF">GSCOC_T00022203001</name>
</gene>
<sequence>MVDLVREKRLLRRGLRRGPCSQTPQARHPVLIVSSQVGLDKGRLIPLSSILCVVLSFCSPFLFLCVVFSLCCLFLSLLSPLRLNRVADTIPAPPCEQLSLVKNSNLLICTFHLKERCLFTDQAAAKCNPLV</sequence>
<proteinExistence type="predicted"/>
<name>A0A068TQL7_COFCA</name>
<dbReference type="Proteomes" id="UP000295252">
    <property type="component" value="Chromosome VI"/>
</dbReference>
<keyword evidence="3" id="KW-1185">Reference proteome</keyword>
<dbReference type="EMBL" id="HG739086">
    <property type="protein sequence ID" value="CDO98189.1"/>
    <property type="molecule type" value="Genomic_DNA"/>
</dbReference>
<feature type="transmembrane region" description="Helical" evidence="1">
    <location>
        <begin position="44"/>
        <end position="75"/>
    </location>
</feature>
<reference evidence="3" key="1">
    <citation type="journal article" date="2014" name="Science">
        <title>The coffee genome provides insight into the convergent evolution of caffeine biosynthesis.</title>
        <authorList>
            <person name="Denoeud F."/>
            <person name="Carretero-Paulet L."/>
            <person name="Dereeper A."/>
            <person name="Droc G."/>
            <person name="Guyot R."/>
            <person name="Pietrella M."/>
            <person name="Zheng C."/>
            <person name="Alberti A."/>
            <person name="Anthony F."/>
            <person name="Aprea G."/>
            <person name="Aury J.M."/>
            <person name="Bento P."/>
            <person name="Bernard M."/>
            <person name="Bocs S."/>
            <person name="Campa C."/>
            <person name="Cenci A."/>
            <person name="Combes M.C."/>
            <person name="Crouzillat D."/>
            <person name="Da Silva C."/>
            <person name="Daddiego L."/>
            <person name="De Bellis F."/>
            <person name="Dussert S."/>
            <person name="Garsmeur O."/>
            <person name="Gayraud T."/>
            <person name="Guignon V."/>
            <person name="Jahn K."/>
            <person name="Jamilloux V."/>
            <person name="Joet T."/>
            <person name="Labadie K."/>
            <person name="Lan T."/>
            <person name="Leclercq J."/>
            <person name="Lepelley M."/>
            <person name="Leroy T."/>
            <person name="Li L.T."/>
            <person name="Librado P."/>
            <person name="Lopez L."/>
            <person name="Munoz A."/>
            <person name="Noel B."/>
            <person name="Pallavicini A."/>
            <person name="Perrotta G."/>
            <person name="Poncet V."/>
            <person name="Pot D."/>
            <person name="Priyono X."/>
            <person name="Rigoreau M."/>
            <person name="Rouard M."/>
            <person name="Rozas J."/>
            <person name="Tranchant-Dubreuil C."/>
            <person name="VanBuren R."/>
            <person name="Zhang Q."/>
            <person name="Andrade A.C."/>
            <person name="Argout X."/>
            <person name="Bertrand B."/>
            <person name="de Kochko A."/>
            <person name="Graziosi G."/>
            <person name="Henry R.J."/>
            <person name="Jayarama X."/>
            <person name="Ming R."/>
            <person name="Nagai C."/>
            <person name="Rounsley S."/>
            <person name="Sankoff D."/>
            <person name="Giuliano G."/>
            <person name="Albert V.A."/>
            <person name="Wincker P."/>
            <person name="Lashermes P."/>
        </authorList>
    </citation>
    <scope>NUCLEOTIDE SEQUENCE [LARGE SCALE GENOMIC DNA]</scope>
    <source>
        <strain evidence="3">cv. DH200-94</strain>
    </source>
</reference>
<dbReference type="InParanoid" id="A0A068TQL7"/>
<keyword evidence="1" id="KW-1133">Transmembrane helix</keyword>
<organism evidence="2 3">
    <name type="scientific">Coffea canephora</name>
    <name type="common">Robusta coffee</name>
    <dbReference type="NCBI Taxonomy" id="49390"/>
    <lineage>
        <taxon>Eukaryota</taxon>
        <taxon>Viridiplantae</taxon>
        <taxon>Streptophyta</taxon>
        <taxon>Embryophyta</taxon>
        <taxon>Tracheophyta</taxon>
        <taxon>Spermatophyta</taxon>
        <taxon>Magnoliopsida</taxon>
        <taxon>eudicotyledons</taxon>
        <taxon>Gunneridae</taxon>
        <taxon>Pentapetalae</taxon>
        <taxon>asterids</taxon>
        <taxon>lamiids</taxon>
        <taxon>Gentianales</taxon>
        <taxon>Rubiaceae</taxon>
        <taxon>Ixoroideae</taxon>
        <taxon>Gardenieae complex</taxon>
        <taxon>Bertiereae - Coffeeae clade</taxon>
        <taxon>Coffeeae</taxon>
        <taxon>Coffea</taxon>
    </lineage>
</organism>
<evidence type="ECO:0000313" key="2">
    <source>
        <dbReference type="EMBL" id="CDO98189.1"/>
    </source>
</evidence>
<accession>A0A068TQL7</accession>
<keyword evidence="1" id="KW-0812">Transmembrane</keyword>
<evidence type="ECO:0000313" key="3">
    <source>
        <dbReference type="Proteomes" id="UP000295252"/>
    </source>
</evidence>